<keyword id="KW-0903">Direct protein sequencing</keyword>
<name>Q9S8X0_NICAL</name>
<organism>
    <name type="scientific">Nicotiana alata</name>
    <name type="common">Winged tobacco</name>
    <name type="synonym">Persian tobacco</name>
    <dbReference type="NCBI Taxonomy" id="4087"/>
    <lineage>
        <taxon>Eukaryota</taxon>
        <taxon>Viridiplantae</taxon>
        <taxon>Streptophyta</taxon>
        <taxon>Embryophyta</taxon>
        <taxon>Tracheophyta</taxon>
        <taxon>Spermatophyta</taxon>
        <taxon>Magnoliopsida</taxon>
        <taxon>eudicotyledons</taxon>
        <taxon>Gunneridae</taxon>
        <taxon>Pentapetalae</taxon>
        <taxon>asterids</taxon>
        <taxon>lamiids</taxon>
        <taxon>Solanales</taxon>
        <taxon>Solanaceae</taxon>
        <taxon>Nicotianoideae</taxon>
        <taxon>Nicotianeae</taxon>
        <taxon>Nicotiana</taxon>
    </lineage>
</organism>
<protein>
    <submittedName>
        <fullName>SELF-incompatibility S1 glycoprotein</fullName>
    </submittedName>
</protein>
<proteinExistence type="evidence at protein level"/>
<sequence>DFEYLQLVLTWPASF</sequence>
<dbReference type="PIR" id="PQ0195">
    <property type="entry name" value="PQ0195"/>
</dbReference>
<reference key="1">
    <citation type="journal article" date="1989" name="Plant Cell">
        <title>Identification, isolation, and N-terminal sequencing of style glycoproteins associated with self-incompatibility in Nicotiana alata.</title>
        <authorList>
            <person name="Jahnen W."/>
            <person name="Batterham M.P."/>
            <person name="Clarke A.E."/>
            <person name="Moritz R.L."/>
            <person name="Simpson R.J."/>
        </authorList>
    </citation>
    <scope>PROTEIN SEQUENCE</scope>
</reference>
<accession>Q9S8X0</accession>